<feature type="transmembrane region" description="Helical" evidence="1">
    <location>
        <begin position="60"/>
        <end position="81"/>
    </location>
</feature>
<evidence type="ECO:0000256" key="1">
    <source>
        <dbReference type="SAM" id="Phobius"/>
    </source>
</evidence>
<dbReference type="STRING" id="1703345.A3860_16685"/>
<dbReference type="Proteomes" id="UP000192796">
    <property type="component" value="Unassembled WGS sequence"/>
</dbReference>
<feature type="transmembrane region" description="Helical" evidence="1">
    <location>
        <begin position="12"/>
        <end position="29"/>
    </location>
</feature>
<keyword evidence="1" id="KW-0472">Membrane</keyword>
<name>A0A1V9G435_9BACT</name>
<keyword evidence="1" id="KW-1133">Transmembrane helix</keyword>
<feature type="transmembrane region" description="Helical" evidence="1">
    <location>
        <begin position="35"/>
        <end position="53"/>
    </location>
</feature>
<dbReference type="Gene3D" id="3.40.720.10">
    <property type="entry name" value="Alkaline Phosphatase, subunit A"/>
    <property type="match status" value="1"/>
</dbReference>
<keyword evidence="1" id="KW-0812">Transmembrane</keyword>
<gene>
    <name evidence="2" type="ORF">A3860_16685</name>
</gene>
<evidence type="ECO:0008006" key="4">
    <source>
        <dbReference type="Google" id="ProtNLM"/>
    </source>
</evidence>
<sequence length="453" mass="52402">MEMQKQKIGKWLLGALLILVVPNCLFWILEPKVSLSRGVFVAEYLLIACLYPLINRKLFITIWILFAVYDLVYATSSLFFMDFMEMVHALAKIPELALIDWLKWGGLLILFILIIFTLVKGLIRYEASYRIMHLRFLWPLIVLAGVVFFVSKKEIVSVPTWSVVKAVQHAVFVSTAKHNIDYLGSAAKTVFWQEPAAAATNKEALILVESWGLLTDQKLHSDVVQPLYELVQNHQYTIREGTASYKYLTQAGEFRELTGCVFHYYLVRDKWVKDSSLLIKKQEQGYHVIGVHGNTSKFYRRNVFWPVLGVQEMYFIEQLNTLQLPLCGSNEFRGICDTVINTWLLNNMNRQPDRKEFYYWVTLNTHLPLVEVHDEAYNNFARQWKEQGITENTLQMAYQQKGLFRDLAGKLSKPGSPKAHILLVGDHAPPFIDPADRKMYDANRVPYIELIPN</sequence>
<feature type="transmembrane region" description="Helical" evidence="1">
    <location>
        <begin position="131"/>
        <end position="150"/>
    </location>
</feature>
<evidence type="ECO:0000313" key="2">
    <source>
        <dbReference type="EMBL" id="OQP65304.1"/>
    </source>
</evidence>
<feature type="transmembrane region" description="Helical" evidence="1">
    <location>
        <begin position="101"/>
        <end position="119"/>
    </location>
</feature>
<evidence type="ECO:0000313" key="3">
    <source>
        <dbReference type="Proteomes" id="UP000192796"/>
    </source>
</evidence>
<reference evidence="2 3" key="1">
    <citation type="submission" date="2016-03" db="EMBL/GenBank/DDBJ databases">
        <title>Niastella vici sp. nov., isolated from farmland soil.</title>
        <authorList>
            <person name="Chen L."/>
            <person name="Wang D."/>
            <person name="Yang S."/>
            <person name="Wang G."/>
        </authorList>
    </citation>
    <scope>NUCLEOTIDE SEQUENCE [LARGE SCALE GENOMIC DNA]</scope>
    <source>
        <strain evidence="2 3">DJ57</strain>
    </source>
</reference>
<accession>A0A1V9G435</accession>
<dbReference type="AlphaFoldDB" id="A0A1V9G435"/>
<organism evidence="2 3">
    <name type="scientific">Niastella vici</name>
    <dbReference type="NCBI Taxonomy" id="1703345"/>
    <lineage>
        <taxon>Bacteria</taxon>
        <taxon>Pseudomonadati</taxon>
        <taxon>Bacteroidota</taxon>
        <taxon>Chitinophagia</taxon>
        <taxon>Chitinophagales</taxon>
        <taxon>Chitinophagaceae</taxon>
        <taxon>Niastella</taxon>
    </lineage>
</organism>
<keyword evidence="3" id="KW-1185">Reference proteome</keyword>
<comment type="caution">
    <text evidence="2">The sequence shown here is derived from an EMBL/GenBank/DDBJ whole genome shotgun (WGS) entry which is preliminary data.</text>
</comment>
<proteinExistence type="predicted"/>
<protein>
    <recommendedName>
        <fullName evidence="4">Sulfatase N-terminal domain-containing protein</fullName>
    </recommendedName>
</protein>
<dbReference type="InterPro" id="IPR017850">
    <property type="entry name" value="Alkaline_phosphatase_core_sf"/>
</dbReference>
<dbReference type="EMBL" id="LVYD01000024">
    <property type="protein sequence ID" value="OQP65304.1"/>
    <property type="molecule type" value="Genomic_DNA"/>
</dbReference>